<protein>
    <submittedName>
        <fullName evidence="1">Uncharacterized protein</fullName>
    </submittedName>
</protein>
<reference evidence="1" key="2">
    <citation type="journal article" date="2015" name="Fish Shellfish Immunol.">
        <title>Early steps in the European eel (Anguilla anguilla)-Vibrio vulnificus interaction in the gills: Role of the RtxA13 toxin.</title>
        <authorList>
            <person name="Callol A."/>
            <person name="Pajuelo D."/>
            <person name="Ebbesson L."/>
            <person name="Teles M."/>
            <person name="MacKenzie S."/>
            <person name="Amaro C."/>
        </authorList>
    </citation>
    <scope>NUCLEOTIDE SEQUENCE</scope>
</reference>
<evidence type="ECO:0000313" key="1">
    <source>
        <dbReference type="EMBL" id="JAH13006.1"/>
    </source>
</evidence>
<dbReference type="AlphaFoldDB" id="A0A0E9Q7Z8"/>
<dbReference type="EMBL" id="GBXM01095571">
    <property type="protein sequence ID" value="JAH13006.1"/>
    <property type="molecule type" value="Transcribed_RNA"/>
</dbReference>
<sequence>MYFCSLGCLADCYNLDVNHSIPLNGPKGSLFGYSVYFTNIDSRRGC</sequence>
<proteinExistence type="predicted"/>
<reference evidence="1" key="1">
    <citation type="submission" date="2014-11" db="EMBL/GenBank/DDBJ databases">
        <authorList>
            <person name="Amaro Gonzalez C."/>
        </authorList>
    </citation>
    <scope>NUCLEOTIDE SEQUENCE</scope>
</reference>
<accession>A0A0E9Q7Z8</accession>
<organism evidence="1">
    <name type="scientific">Anguilla anguilla</name>
    <name type="common">European freshwater eel</name>
    <name type="synonym">Muraena anguilla</name>
    <dbReference type="NCBI Taxonomy" id="7936"/>
    <lineage>
        <taxon>Eukaryota</taxon>
        <taxon>Metazoa</taxon>
        <taxon>Chordata</taxon>
        <taxon>Craniata</taxon>
        <taxon>Vertebrata</taxon>
        <taxon>Euteleostomi</taxon>
        <taxon>Actinopterygii</taxon>
        <taxon>Neopterygii</taxon>
        <taxon>Teleostei</taxon>
        <taxon>Anguilliformes</taxon>
        <taxon>Anguillidae</taxon>
        <taxon>Anguilla</taxon>
    </lineage>
</organism>
<name>A0A0E9Q7Z8_ANGAN</name>